<protein>
    <submittedName>
        <fullName evidence="2">Uncharacterized protein</fullName>
    </submittedName>
</protein>
<name>A0A6G1JW00_9PLEO</name>
<sequence length="363" mass="39849">MRNRQLLTTLLLAATSAAIDIPTVPTWSTSDHCTDKSLTIPSWIISNYKVTSFGWNDKLQSRQPGCRCNWIDNRHNIVSFTASGSTTITQCAGTDCVSPITHLVYGTLSLPVPLTSAQPSPPAGYNAPTCASVGESQWAVDSAATISFQNYNKGQFKDWYIEDEICRNGDNGDFIVKGVYLRLNVTNNAISHEVTCSFDPDRGHASLPNPLRCTGGNFNEITLDVTWTGTAPNFDLKVEELWYCLEKPEANVNPSAIVASGSTSLTLLTCESHTGITGSADDIRRQSHILYYRGIYFEANFPATDRNNVSLQQFTAGLTGPGFADFFFYKYKAISGSGVDAILLMHCVTYSDGKPKDQHWFCT</sequence>
<keyword evidence="1" id="KW-0732">Signal</keyword>
<feature type="signal peptide" evidence="1">
    <location>
        <begin position="1"/>
        <end position="18"/>
    </location>
</feature>
<proteinExistence type="predicted"/>
<dbReference type="OrthoDB" id="3727384at2759"/>
<keyword evidence="3" id="KW-1185">Reference proteome</keyword>
<accession>A0A6G1JW00</accession>
<dbReference type="EMBL" id="MU005781">
    <property type="protein sequence ID" value="KAF2704786.1"/>
    <property type="molecule type" value="Genomic_DNA"/>
</dbReference>
<dbReference type="AlphaFoldDB" id="A0A6G1JW00"/>
<gene>
    <name evidence="2" type="ORF">K504DRAFT_506752</name>
</gene>
<feature type="chain" id="PRO_5026313888" evidence="1">
    <location>
        <begin position="19"/>
        <end position="363"/>
    </location>
</feature>
<dbReference type="Proteomes" id="UP000799428">
    <property type="component" value="Unassembled WGS sequence"/>
</dbReference>
<evidence type="ECO:0000313" key="2">
    <source>
        <dbReference type="EMBL" id="KAF2704786.1"/>
    </source>
</evidence>
<evidence type="ECO:0000256" key="1">
    <source>
        <dbReference type="SAM" id="SignalP"/>
    </source>
</evidence>
<reference evidence="2" key="1">
    <citation type="journal article" date="2020" name="Stud. Mycol.">
        <title>101 Dothideomycetes genomes: a test case for predicting lifestyles and emergence of pathogens.</title>
        <authorList>
            <person name="Haridas S."/>
            <person name="Albert R."/>
            <person name="Binder M."/>
            <person name="Bloem J."/>
            <person name="Labutti K."/>
            <person name="Salamov A."/>
            <person name="Andreopoulos B."/>
            <person name="Baker S."/>
            <person name="Barry K."/>
            <person name="Bills G."/>
            <person name="Bluhm B."/>
            <person name="Cannon C."/>
            <person name="Castanera R."/>
            <person name="Culley D."/>
            <person name="Daum C."/>
            <person name="Ezra D."/>
            <person name="Gonzalez J."/>
            <person name="Henrissat B."/>
            <person name="Kuo A."/>
            <person name="Liang C."/>
            <person name="Lipzen A."/>
            <person name="Lutzoni F."/>
            <person name="Magnuson J."/>
            <person name="Mondo S."/>
            <person name="Nolan M."/>
            <person name="Ohm R."/>
            <person name="Pangilinan J."/>
            <person name="Park H.-J."/>
            <person name="Ramirez L."/>
            <person name="Alfaro M."/>
            <person name="Sun H."/>
            <person name="Tritt A."/>
            <person name="Yoshinaga Y."/>
            <person name="Zwiers L.-H."/>
            <person name="Turgeon B."/>
            <person name="Goodwin S."/>
            <person name="Spatafora J."/>
            <person name="Crous P."/>
            <person name="Grigoriev I."/>
        </authorList>
    </citation>
    <scope>NUCLEOTIDE SEQUENCE</scope>
    <source>
        <strain evidence="2">CBS 279.74</strain>
    </source>
</reference>
<evidence type="ECO:0000313" key="3">
    <source>
        <dbReference type="Proteomes" id="UP000799428"/>
    </source>
</evidence>
<organism evidence="2 3">
    <name type="scientific">Pleomassaria siparia CBS 279.74</name>
    <dbReference type="NCBI Taxonomy" id="1314801"/>
    <lineage>
        <taxon>Eukaryota</taxon>
        <taxon>Fungi</taxon>
        <taxon>Dikarya</taxon>
        <taxon>Ascomycota</taxon>
        <taxon>Pezizomycotina</taxon>
        <taxon>Dothideomycetes</taxon>
        <taxon>Pleosporomycetidae</taxon>
        <taxon>Pleosporales</taxon>
        <taxon>Pleomassariaceae</taxon>
        <taxon>Pleomassaria</taxon>
    </lineage>
</organism>